<dbReference type="Proteomes" id="UP000647860">
    <property type="component" value="Unassembled WGS sequence"/>
</dbReference>
<proteinExistence type="predicted"/>
<protein>
    <submittedName>
        <fullName evidence="1">Uncharacterized protein</fullName>
    </submittedName>
</protein>
<organism evidence="1 2">
    <name type="scientific">Micromonospora gifhornensis</name>
    <dbReference type="NCBI Taxonomy" id="84594"/>
    <lineage>
        <taxon>Bacteria</taxon>
        <taxon>Bacillati</taxon>
        <taxon>Actinomycetota</taxon>
        <taxon>Actinomycetes</taxon>
        <taxon>Micromonosporales</taxon>
        <taxon>Micromonosporaceae</taxon>
        <taxon>Micromonospora</taxon>
    </lineage>
</organism>
<gene>
    <name evidence="1" type="ORF">Vgi01_60150</name>
</gene>
<keyword evidence="2" id="KW-1185">Reference proteome</keyword>
<sequence>MPPPERQPEFMKAMELVRSYRQRPGIVRWGLFRERESRELTDERAEER</sequence>
<accession>A0ABQ4IN47</accession>
<reference evidence="1 2" key="1">
    <citation type="submission" date="2021-01" db="EMBL/GenBank/DDBJ databases">
        <title>Whole genome shotgun sequence of Verrucosispora gifhornensis NBRC 16317.</title>
        <authorList>
            <person name="Komaki H."/>
            <person name="Tamura T."/>
        </authorList>
    </citation>
    <scope>NUCLEOTIDE SEQUENCE [LARGE SCALE GENOMIC DNA]</scope>
    <source>
        <strain evidence="1 2">NBRC 16317</strain>
    </source>
</reference>
<evidence type="ECO:0000313" key="2">
    <source>
        <dbReference type="Proteomes" id="UP000647860"/>
    </source>
</evidence>
<name>A0ABQ4IN47_9ACTN</name>
<dbReference type="EMBL" id="BOPA01000079">
    <property type="protein sequence ID" value="GIJ19331.1"/>
    <property type="molecule type" value="Genomic_DNA"/>
</dbReference>
<evidence type="ECO:0000313" key="1">
    <source>
        <dbReference type="EMBL" id="GIJ19331.1"/>
    </source>
</evidence>
<comment type="caution">
    <text evidence="1">The sequence shown here is derived from an EMBL/GenBank/DDBJ whole genome shotgun (WGS) entry which is preliminary data.</text>
</comment>